<dbReference type="EMBL" id="CP042344">
    <property type="protein sequence ID" value="QEA13716.1"/>
    <property type="molecule type" value="Genomic_DNA"/>
</dbReference>
<evidence type="ECO:0000313" key="1">
    <source>
        <dbReference type="EMBL" id="QEA13716.1"/>
    </source>
</evidence>
<dbReference type="Pfam" id="PF06935">
    <property type="entry name" value="DUF1284"/>
    <property type="match status" value="1"/>
</dbReference>
<proteinExistence type="predicted"/>
<keyword evidence="2" id="KW-1185">Reference proteome</keyword>
<name>A0A5B8RVY8_9BURK</name>
<dbReference type="RefSeq" id="WP_146913306.1">
    <property type="nucleotide sequence ID" value="NZ_CP042344.1"/>
</dbReference>
<dbReference type="InterPro" id="IPR009702">
    <property type="entry name" value="DUF1284"/>
</dbReference>
<dbReference type="KEGG" id="cof:FOZ74_12115"/>
<gene>
    <name evidence="1" type="ORF">FOZ74_12115</name>
</gene>
<accession>A0A5B8RVY8</accession>
<dbReference type="OrthoDB" id="6195504at2"/>
<organism evidence="1 2">
    <name type="scientific">Comamonas flocculans</name>
    <dbReference type="NCBI Taxonomy" id="2597701"/>
    <lineage>
        <taxon>Bacteria</taxon>
        <taxon>Pseudomonadati</taxon>
        <taxon>Pseudomonadota</taxon>
        <taxon>Betaproteobacteria</taxon>
        <taxon>Burkholderiales</taxon>
        <taxon>Comamonadaceae</taxon>
        <taxon>Comamonas</taxon>
    </lineage>
</organism>
<dbReference type="Proteomes" id="UP000321199">
    <property type="component" value="Chromosome"/>
</dbReference>
<sequence>MTLALRAHHLLCLLTYSGEGYSPAFVANFDAIVARLADGEALTLASGPDAICEPLCAGEGEGAHCHGASVRERDRQAAQALAPLLGAPGSGGGWRLDASLLARLRAAFSAGRIRAACSGCPWDAMCTEVARQGYATARLHPPPS</sequence>
<evidence type="ECO:0000313" key="2">
    <source>
        <dbReference type="Proteomes" id="UP000321199"/>
    </source>
</evidence>
<protein>
    <submittedName>
        <fullName evidence="1">DUF1284 domain-containing protein</fullName>
    </submittedName>
</protein>
<reference evidence="1 2" key="1">
    <citation type="submission" date="2019-07" db="EMBL/GenBank/DDBJ databases">
        <title>Complete genome sequence of Comamonas sp. NLF 7-7 isolated from livestock.</title>
        <authorList>
            <person name="Kim D.H."/>
            <person name="Kim J.G."/>
        </authorList>
    </citation>
    <scope>NUCLEOTIDE SEQUENCE [LARGE SCALE GENOMIC DNA]</scope>
    <source>
        <strain evidence="1 2">NLF 7-7</strain>
    </source>
</reference>
<dbReference type="AlphaFoldDB" id="A0A5B8RVY8"/>